<feature type="transmembrane region" description="Helical" evidence="1">
    <location>
        <begin position="91"/>
        <end position="111"/>
    </location>
</feature>
<comment type="caution">
    <text evidence="2">The sequence shown here is derived from an EMBL/GenBank/DDBJ whole genome shotgun (WGS) entry which is preliminary data.</text>
</comment>
<keyword evidence="1" id="KW-1133">Transmembrane helix</keyword>
<dbReference type="Proteomes" id="UP001163046">
    <property type="component" value="Unassembled WGS sequence"/>
</dbReference>
<keyword evidence="1" id="KW-0812">Transmembrane</keyword>
<feature type="transmembrane region" description="Helical" evidence="1">
    <location>
        <begin position="203"/>
        <end position="224"/>
    </location>
</feature>
<gene>
    <name evidence="2" type="ORF">OS493_014079</name>
</gene>
<sequence>MSSMVVSKIIIIKATMNPSYLILMAFHLVGVLFNIRMLVSCFKDKAKYTVLQKCRPFMICQCILHLILLALNAKEATRTFGNEQVQQWCGGVQMMSVGYLMIFNILAMLAIEHHSIVGLTHALSPRVALLMSGIISCGILFFFIFPTAELCASYITFTVFCSLPMVLMLLFVWRSCTHVDHDTTNSSTETLSLLMESLMVNKMAVIFSTLIVVCTICIIILDVIRLTVVTSFPQSDIKFFERVIYLYAMCFTVGISLPLHFKQIIECSGNEADEKVILV</sequence>
<keyword evidence="1" id="KW-0472">Membrane</keyword>
<keyword evidence="3" id="KW-1185">Reference proteome</keyword>
<feature type="transmembrane region" description="Helical" evidence="1">
    <location>
        <begin position="123"/>
        <end position="146"/>
    </location>
</feature>
<proteinExistence type="predicted"/>
<evidence type="ECO:0000313" key="3">
    <source>
        <dbReference type="Proteomes" id="UP001163046"/>
    </source>
</evidence>
<evidence type="ECO:0000256" key="1">
    <source>
        <dbReference type="SAM" id="Phobius"/>
    </source>
</evidence>
<organism evidence="2 3">
    <name type="scientific">Desmophyllum pertusum</name>
    <dbReference type="NCBI Taxonomy" id="174260"/>
    <lineage>
        <taxon>Eukaryota</taxon>
        <taxon>Metazoa</taxon>
        <taxon>Cnidaria</taxon>
        <taxon>Anthozoa</taxon>
        <taxon>Hexacorallia</taxon>
        <taxon>Scleractinia</taxon>
        <taxon>Caryophylliina</taxon>
        <taxon>Caryophylliidae</taxon>
        <taxon>Desmophyllum</taxon>
    </lineage>
</organism>
<name>A0A9W9ZE87_9CNID</name>
<feature type="transmembrane region" description="Helical" evidence="1">
    <location>
        <begin position="152"/>
        <end position="173"/>
    </location>
</feature>
<reference evidence="2" key="1">
    <citation type="submission" date="2023-01" db="EMBL/GenBank/DDBJ databases">
        <title>Genome assembly of the deep-sea coral Lophelia pertusa.</title>
        <authorList>
            <person name="Herrera S."/>
            <person name="Cordes E."/>
        </authorList>
    </citation>
    <scope>NUCLEOTIDE SEQUENCE</scope>
    <source>
        <strain evidence="2">USNM1676648</strain>
        <tissue evidence="2">Polyp</tissue>
    </source>
</reference>
<dbReference type="AlphaFoldDB" id="A0A9W9ZE87"/>
<protein>
    <submittedName>
        <fullName evidence="2">Uncharacterized protein</fullName>
    </submittedName>
</protein>
<feature type="transmembrane region" description="Helical" evidence="1">
    <location>
        <begin position="20"/>
        <end position="42"/>
    </location>
</feature>
<feature type="transmembrane region" description="Helical" evidence="1">
    <location>
        <begin position="244"/>
        <end position="261"/>
    </location>
</feature>
<accession>A0A9W9ZE87</accession>
<evidence type="ECO:0000313" key="2">
    <source>
        <dbReference type="EMBL" id="KAJ7379675.1"/>
    </source>
</evidence>
<dbReference type="EMBL" id="MU826356">
    <property type="protein sequence ID" value="KAJ7379675.1"/>
    <property type="molecule type" value="Genomic_DNA"/>
</dbReference>